<dbReference type="EMBL" id="JARRAF010000027">
    <property type="protein sequence ID" value="MDK2125915.1"/>
    <property type="molecule type" value="Genomic_DNA"/>
</dbReference>
<dbReference type="Proteomes" id="UP001172778">
    <property type="component" value="Unassembled WGS sequence"/>
</dbReference>
<evidence type="ECO:0000313" key="1">
    <source>
        <dbReference type="EMBL" id="MDK2125915.1"/>
    </source>
</evidence>
<comment type="caution">
    <text evidence="1">The sequence shown here is derived from an EMBL/GenBank/DDBJ whole genome shotgun (WGS) entry which is preliminary data.</text>
</comment>
<sequence length="96" mass="10484">MNTILSTLIAAAERFAFHAAVAFGRNAKRAGERAGNAGVISAYPAAGALTRASQSSDLQQSDSLPLHTRSLREYAQDWFSNKKHPWVFPQVERVTP</sequence>
<evidence type="ECO:0000313" key="2">
    <source>
        <dbReference type="Proteomes" id="UP001172778"/>
    </source>
</evidence>
<accession>A0ABT7E0R6</accession>
<protein>
    <submittedName>
        <fullName evidence="1">Uncharacterized protein</fullName>
    </submittedName>
</protein>
<reference evidence="1" key="1">
    <citation type="submission" date="2023-03" db="EMBL/GenBank/DDBJ databases">
        <title>Chitinimonas shenzhenensis gen. nov., sp. nov., a novel member of family Burkholderiaceae isolated from activated sludge collected in Shen Zhen, China.</title>
        <authorList>
            <person name="Wang X."/>
        </authorList>
    </citation>
    <scope>NUCLEOTIDE SEQUENCE</scope>
    <source>
        <strain evidence="1">DQS-5</strain>
    </source>
</reference>
<keyword evidence="2" id="KW-1185">Reference proteome</keyword>
<organism evidence="1 2">
    <name type="scientific">Parachitinimonas caeni</name>
    <dbReference type="NCBI Taxonomy" id="3031301"/>
    <lineage>
        <taxon>Bacteria</taxon>
        <taxon>Pseudomonadati</taxon>
        <taxon>Pseudomonadota</taxon>
        <taxon>Betaproteobacteria</taxon>
        <taxon>Neisseriales</taxon>
        <taxon>Chitinibacteraceae</taxon>
        <taxon>Parachitinimonas</taxon>
    </lineage>
</organism>
<proteinExistence type="predicted"/>
<name>A0ABT7E0R6_9NEIS</name>
<dbReference type="RefSeq" id="WP_284102230.1">
    <property type="nucleotide sequence ID" value="NZ_JARRAF010000027.1"/>
</dbReference>
<gene>
    <name evidence="1" type="ORF">PZA18_17860</name>
</gene>